<dbReference type="AlphaFoldDB" id="A0AA52EES7"/>
<comment type="similarity">
    <text evidence="2 3">Belongs to the small heat shock protein (HSP20) family.</text>
</comment>
<dbReference type="Gene3D" id="2.60.40.790">
    <property type="match status" value="1"/>
</dbReference>
<reference evidence="5" key="1">
    <citation type="submission" date="2023-04" db="EMBL/GenBank/DDBJ databases">
        <title>Complete genome sequence of Temperatibacter marinus.</title>
        <authorList>
            <person name="Rong J.-C."/>
            <person name="Yi M.-L."/>
            <person name="Zhao Q."/>
        </authorList>
    </citation>
    <scope>NUCLEOTIDE SEQUENCE</scope>
    <source>
        <strain evidence="5">NBRC 110045</strain>
    </source>
</reference>
<dbReference type="PANTHER" id="PTHR47062">
    <property type="match status" value="1"/>
</dbReference>
<accession>A0AA52EES7</accession>
<dbReference type="RefSeq" id="WP_310799243.1">
    <property type="nucleotide sequence ID" value="NZ_CP123872.1"/>
</dbReference>
<dbReference type="EMBL" id="CP123872">
    <property type="protein sequence ID" value="WND03390.1"/>
    <property type="molecule type" value="Genomic_DNA"/>
</dbReference>
<evidence type="ECO:0000313" key="6">
    <source>
        <dbReference type="Proteomes" id="UP001268683"/>
    </source>
</evidence>
<evidence type="ECO:0000256" key="2">
    <source>
        <dbReference type="PROSITE-ProRule" id="PRU00285"/>
    </source>
</evidence>
<gene>
    <name evidence="5" type="ORF">QGN29_03275</name>
</gene>
<dbReference type="Proteomes" id="UP001268683">
    <property type="component" value="Chromosome"/>
</dbReference>
<dbReference type="InterPro" id="IPR008978">
    <property type="entry name" value="HSP20-like_chaperone"/>
</dbReference>
<dbReference type="KEGG" id="tmk:QGN29_03275"/>
<evidence type="ECO:0000259" key="4">
    <source>
        <dbReference type="PROSITE" id="PS01031"/>
    </source>
</evidence>
<proteinExistence type="inferred from homology"/>
<dbReference type="InterPro" id="IPR037913">
    <property type="entry name" value="ACD_IbpA/B"/>
</dbReference>
<dbReference type="SUPFAM" id="SSF49764">
    <property type="entry name" value="HSP20-like chaperones"/>
    <property type="match status" value="1"/>
</dbReference>
<organism evidence="5 6">
    <name type="scientific">Temperatibacter marinus</name>
    <dbReference type="NCBI Taxonomy" id="1456591"/>
    <lineage>
        <taxon>Bacteria</taxon>
        <taxon>Pseudomonadati</taxon>
        <taxon>Pseudomonadota</taxon>
        <taxon>Alphaproteobacteria</taxon>
        <taxon>Kordiimonadales</taxon>
        <taxon>Temperatibacteraceae</taxon>
        <taxon>Temperatibacter</taxon>
    </lineage>
</organism>
<evidence type="ECO:0000313" key="5">
    <source>
        <dbReference type="EMBL" id="WND03390.1"/>
    </source>
</evidence>
<dbReference type="Pfam" id="PF00011">
    <property type="entry name" value="HSP20"/>
    <property type="match status" value="1"/>
</dbReference>
<name>A0AA52EES7_9PROT</name>
<sequence>MTSFNSPFLLGFDQLEQMLESAARSSADSYPPYNIEQMGDHKLRISLAVAGFEDDDLMLTIEMNQLIIKGRQKKPEESQNFIHRGIASRQFIRKFVLADGMEVKDAFLEYGLLHIDLVRKQSEEIVLTIPIRA</sequence>
<keyword evidence="1" id="KW-0346">Stress response</keyword>
<dbReference type="CDD" id="cd06470">
    <property type="entry name" value="ACD_IbpA-B_like"/>
    <property type="match status" value="1"/>
</dbReference>
<evidence type="ECO:0000256" key="3">
    <source>
        <dbReference type="RuleBase" id="RU003616"/>
    </source>
</evidence>
<dbReference type="InterPro" id="IPR002068">
    <property type="entry name" value="A-crystallin/Hsp20_dom"/>
</dbReference>
<feature type="domain" description="SHSP" evidence="4">
    <location>
        <begin position="24"/>
        <end position="133"/>
    </location>
</feature>
<protein>
    <submittedName>
        <fullName evidence="5">Hsp20 family protein</fullName>
    </submittedName>
</protein>
<evidence type="ECO:0000256" key="1">
    <source>
        <dbReference type="ARBA" id="ARBA00023016"/>
    </source>
</evidence>
<keyword evidence="6" id="KW-1185">Reference proteome</keyword>
<dbReference type="PANTHER" id="PTHR47062:SF1">
    <property type="entry name" value="SMALL HEAT SHOCK PROTEIN IBPA"/>
    <property type="match status" value="1"/>
</dbReference>
<dbReference type="PROSITE" id="PS01031">
    <property type="entry name" value="SHSP"/>
    <property type="match status" value="1"/>
</dbReference>